<dbReference type="Gene3D" id="1.10.10.10">
    <property type="entry name" value="Winged helix-like DNA-binding domain superfamily/Winged helix DNA-binding domain"/>
    <property type="match status" value="1"/>
</dbReference>
<keyword evidence="3" id="KW-0653">Protein transport</keyword>
<proteinExistence type="inferred from homology"/>
<dbReference type="InterPro" id="IPR036388">
    <property type="entry name" value="WH-like_DNA-bd_sf"/>
</dbReference>
<dbReference type="Gene3D" id="1.10.10.570">
    <property type="entry name" value="Winged helix' DNA-binding domain. Chain C. Domain 1"/>
    <property type="match status" value="1"/>
</dbReference>
<evidence type="ECO:0000256" key="2">
    <source>
        <dbReference type="ARBA" id="ARBA00022448"/>
    </source>
</evidence>
<evidence type="ECO:0000256" key="3">
    <source>
        <dbReference type="ARBA" id="ARBA00022927"/>
    </source>
</evidence>
<feature type="compositionally biased region" description="Acidic residues" evidence="4">
    <location>
        <begin position="72"/>
        <end position="81"/>
    </location>
</feature>
<comment type="similarity">
    <text evidence="1">Belongs to the VPS25 family.</text>
</comment>
<dbReference type="Proteomes" id="UP000478008">
    <property type="component" value="Unassembled WGS sequence"/>
</dbReference>
<dbReference type="GO" id="GO:0042803">
    <property type="term" value="F:protein homodimerization activity"/>
    <property type="evidence" value="ECO:0007669"/>
    <property type="project" value="TreeGrafter"/>
</dbReference>
<organism evidence="5 6">
    <name type="scientific">Dekkera bruxellensis</name>
    <name type="common">Brettanomyces custersii</name>
    <dbReference type="NCBI Taxonomy" id="5007"/>
    <lineage>
        <taxon>Eukaryota</taxon>
        <taxon>Fungi</taxon>
        <taxon>Dikarya</taxon>
        <taxon>Ascomycota</taxon>
        <taxon>Saccharomycotina</taxon>
        <taxon>Pichiomycetes</taxon>
        <taxon>Pichiales</taxon>
        <taxon>Pichiaceae</taxon>
        <taxon>Brettanomyces</taxon>
    </lineage>
</organism>
<protein>
    <submittedName>
        <fullName evidence="5">DEBR0S2_06436g1_1</fullName>
    </submittedName>
</protein>
<dbReference type="GO" id="GO:0000814">
    <property type="term" value="C:ESCRT II complex"/>
    <property type="evidence" value="ECO:0007669"/>
    <property type="project" value="InterPro"/>
</dbReference>
<dbReference type="InterPro" id="IPR014041">
    <property type="entry name" value="ESCRT-II_cplx_Vps25-sub_N"/>
</dbReference>
<dbReference type="Pfam" id="PF05871">
    <property type="entry name" value="ESCRT-II"/>
    <property type="match status" value="1"/>
</dbReference>
<dbReference type="SUPFAM" id="SSF46785">
    <property type="entry name" value="Winged helix' DNA-binding domain"/>
    <property type="match status" value="2"/>
</dbReference>
<dbReference type="GO" id="GO:0005198">
    <property type="term" value="F:structural molecule activity"/>
    <property type="evidence" value="ECO:0007669"/>
    <property type="project" value="TreeGrafter"/>
</dbReference>
<evidence type="ECO:0000313" key="5">
    <source>
        <dbReference type="EMBL" id="VUG17407.1"/>
    </source>
</evidence>
<gene>
    <name evidence="5" type="ORF">DEBR0S2_06436G</name>
</gene>
<dbReference type="InterPro" id="IPR036390">
    <property type="entry name" value="WH_DNA-bd_sf"/>
</dbReference>
<keyword evidence="6" id="KW-1185">Reference proteome</keyword>
<evidence type="ECO:0000256" key="1">
    <source>
        <dbReference type="ARBA" id="ARBA00009674"/>
    </source>
</evidence>
<keyword evidence="2" id="KW-0813">Transport</keyword>
<dbReference type="AlphaFoldDB" id="A0A7D9H0N5"/>
<feature type="region of interest" description="Disordered" evidence="4">
    <location>
        <begin position="68"/>
        <end position="92"/>
    </location>
</feature>
<reference evidence="5 6" key="1">
    <citation type="submission" date="2019-07" db="EMBL/GenBank/DDBJ databases">
        <authorList>
            <person name="Friedrich A."/>
            <person name="Schacherer J."/>
        </authorList>
    </citation>
    <scope>NUCLEOTIDE SEQUENCE [LARGE SCALE GENOMIC DNA]</scope>
</reference>
<evidence type="ECO:0000313" key="6">
    <source>
        <dbReference type="Proteomes" id="UP000478008"/>
    </source>
</evidence>
<name>A0A7D9H0N5_DEKBR</name>
<dbReference type="GO" id="GO:0043328">
    <property type="term" value="P:protein transport to vacuole involved in ubiquitin-dependent protein catabolic process via the multivesicular body sorting pathway"/>
    <property type="evidence" value="ECO:0007669"/>
    <property type="project" value="TreeGrafter"/>
</dbReference>
<accession>A0A7D9H0N5</accession>
<dbReference type="EMBL" id="CABFWN010000002">
    <property type="protein sequence ID" value="VUG17407.1"/>
    <property type="molecule type" value="Genomic_DNA"/>
</dbReference>
<evidence type="ECO:0000256" key="4">
    <source>
        <dbReference type="SAM" id="MobiDB-lite"/>
    </source>
</evidence>
<dbReference type="PANTHER" id="PTHR13149">
    <property type="entry name" value="VACUOLAR PROTEIN SORTING-ASSOCIATED PROTEIN VPS25"/>
    <property type="match status" value="1"/>
</dbReference>
<dbReference type="InterPro" id="IPR008570">
    <property type="entry name" value="ESCRT-II_cplx_Vps25-sub"/>
</dbReference>
<sequence length="214" mass="24434">MDEQTSLRKAAFSFPKLYNFPPFFTRQPNQQTYHTQLEAWRKIVIEYCRFYRIWALSLNGTALTNVKAESSSGDDENEESEPSGTEGEKASVFKNTKINREVKGDFIMTIYESLIEKKEASWINEQNQRLGILIYWNSLEDWATMLMNWVVSTGQDGNVLTIYELQNGEAVQDQEFAGMATETLTRVIFVLAKEGRARVLKDDDGTIAGVKFGS</sequence>
<dbReference type="PANTHER" id="PTHR13149:SF0">
    <property type="entry name" value="VACUOLAR PROTEIN-SORTING-ASSOCIATED PROTEIN 25"/>
    <property type="match status" value="1"/>
</dbReference>